<protein>
    <submittedName>
        <fullName evidence="1">Uncharacterized protein</fullName>
    </submittedName>
</protein>
<name>A0A382GAM0_9ZZZZ</name>
<dbReference type="EMBL" id="UINC01054354">
    <property type="protein sequence ID" value="SVB71959.1"/>
    <property type="molecule type" value="Genomic_DNA"/>
</dbReference>
<proteinExistence type="predicted"/>
<sequence length="24" mass="2987">YAPYLKQHPLPRTIQFYEIFLHPD</sequence>
<accession>A0A382GAM0</accession>
<feature type="non-terminal residue" evidence="1">
    <location>
        <position position="1"/>
    </location>
</feature>
<reference evidence="1" key="1">
    <citation type="submission" date="2018-05" db="EMBL/GenBank/DDBJ databases">
        <authorList>
            <person name="Lanie J.A."/>
            <person name="Ng W.-L."/>
            <person name="Kazmierczak K.M."/>
            <person name="Andrzejewski T.M."/>
            <person name="Davidsen T.M."/>
            <person name="Wayne K.J."/>
            <person name="Tettelin H."/>
            <person name="Glass J.I."/>
            <person name="Rusch D."/>
            <person name="Podicherti R."/>
            <person name="Tsui H.-C.T."/>
            <person name="Winkler M.E."/>
        </authorList>
    </citation>
    <scope>NUCLEOTIDE SEQUENCE</scope>
</reference>
<dbReference type="AlphaFoldDB" id="A0A382GAM0"/>
<evidence type="ECO:0000313" key="1">
    <source>
        <dbReference type="EMBL" id="SVB71959.1"/>
    </source>
</evidence>
<organism evidence="1">
    <name type="scientific">marine metagenome</name>
    <dbReference type="NCBI Taxonomy" id="408172"/>
    <lineage>
        <taxon>unclassified sequences</taxon>
        <taxon>metagenomes</taxon>
        <taxon>ecological metagenomes</taxon>
    </lineage>
</organism>
<gene>
    <name evidence="1" type="ORF">METZ01_LOCUS224813</name>
</gene>